<protein>
    <submittedName>
        <fullName evidence="2">Uncharacterized protein</fullName>
    </submittedName>
</protein>
<feature type="region of interest" description="Disordered" evidence="1">
    <location>
        <begin position="78"/>
        <end position="159"/>
    </location>
</feature>
<sequence length="214" mass="22262">MTAVVAMEAVVSIVTEMIAAGPVEGETEETIGIVKVVAETLEVVETNGETKETEAETGAVTKETGVVTRETGEVVKVETGETSREGGTRETVGGTKDSGTRAPIRDTGNGTMLRLRGNNRQLVSNKPGGTSRVTGLNNNNNSSSSTPPIRNTSSGTANRLSRITPPAGAGPVAPSRSLQDCAGSLLSVLFSLIGSPSLLCIYSRPIHCCVTWYL</sequence>
<evidence type="ECO:0000256" key="1">
    <source>
        <dbReference type="SAM" id="MobiDB-lite"/>
    </source>
</evidence>
<organism evidence="2 3">
    <name type="scientific">Magallana gigas</name>
    <name type="common">Pacific oyster</name>
    <name type="synonym">Crassostrea gigas</name>
    <dbReference type="NCBI Taxonomy" id="29159"/>
    <lineage>
        <taxon>Eukaryota</taxon>
        <taxon>Metazoa</taxon>
        <taxon>Spiralia</taxon>
        <taxon>Lophotrochozoa</taxon>
        <taxon>Mollusca</taxon>
        <taxon>Bivalvia</taxon>
        <taxon>Autobranchia</taxon>
        <taxon>Pteriomorphia</taxon>
        <taxon>Ostreida</taxon>
        <taxon>Ostreoidea</taxon>
        <taxon>Ostreidae</taxon>
        <taxon>Magallana</taxon>
    </lineage>
</organism>
<dbReference type="AlphaFoldDB" id="A0A8W8HQ90"/>
<feature type="compositionally biased region" description="Basic and acidic residues" evidence="1">
    <location>
        <begin position="78"/>
        <end position="88"/>
    </location>
</feature>
<dbReference type="EnsemblMetazoa" id="G10578.6">
    <property type="protein sequence ID" value="G10578.6:cds"/>
    <property type="gene ID" value="G10578"/>
</dbReference>
<evidence type="ECO:0000313" key="3">
    <source>
        <dbReference type="Proteomes" id="UP000005408"/>
    </source>
</evidence>
<proteinExistence type="predicted"/>
<name>A0A8W8HQ90_MAGGI</name>
<reference evidence="2" key="1">
    <citation type="submission" date="2022-08" db="UniProtKB">
        <authorList>
            <consortium name="EnsemblMetazoa"/>
        </authorList>
    </citation>
    <scope>IDENTIFICATION</scope>
    <source>
        <strain evidence="2">05x7-T-G4-1.051#20</strain>
    </source>
</reference>
<keyword evidence="3" id="KW-1185">Reference proteome</keyword>
<dbReference type="Proteomes" id="UP000005408">
    <property type="component" value="Unassembled WGS sequence"/>
</dbReference>
<feature type="compositionally biased region" description="Polar residues" evidence="1">
    <location>
        <begin position="118"/>
        <end position="136"/>
    </location>
</feature>
<evidence type="ECO:0000313" key="2">
    <source>
        <dbReference type="EnsemblMetazoa" id="G10578.6:cds"/>
    </source>
</evidence>
<feature type="compositionally biased region" description="Low complexity" evidence="1">
    <location>
        <begin position="137"/>
        <end position="154"/>
    </location>
</feature>
<accession>A0A8W8HQ90</accession>